<organism evidence="1">
    <name type="scientific">hydrocarbon metagenome</name>
    <dbReference type="NCBI Taxonomy" id="938273"/>
    <lineage>
        <taxon>unclassified sequences</taxon>
        <taxon>metagenomes</taxon>
        <taxon>ecological metagenomes</taxon>
    </lineage>
</organism>
<sequence length="254" mass="27109">MKLGRFMDDAYRGLNKGRSLRSEKGDPIFSLDDLGERLGTRPSRMEVEELLPQDPGTLKRLVESDPGNRYQVIWGHLSSIAAERSQQPLHLPAGNYAGLELSRGTIILEMGGDHVGERMKGGRIYLRQAAGDYLGQEMTGGGIVSRGAGNYAFRRMSGGLGVIKGDCGNFLGLGCSGGKVVCQGSCGERAGWLMSSGSLRIHGDAGDYLGLLMKGGRITVFGRVGRRAGWRMKGGTIRGKAFGPEAADGVFGLD</sequence>
<keyword evidence="1" id="KW-0560">Oxidoreductase</keyword>
<dbReference type="EC" id="1.2.99.5" evidence="1"/>
<dbReference type="PANTHER" id="PTHR39673:SF5">
    <property type="entry name" value="TUNGSTEN-CONTAINING FORMYLMETHANOFURAN DEHYDROGENASE 2 SUBUNIT C"/>
    <property type="match status" value="1"/>
</dbReference>
<accession>A0A0W8F7F7</accession>
<reference evidence="1" key="1">
    <citation type="journal article" date="2015" name="Proc. Natl. Acad. Sci. U.S.A.">
        <title>Networks of energetic and metabolic interactions define dynamics in microbial communities.</title>
        <authorList>
            <person name="Embree M."/>
            <person name="Liu J.K."/>
            <person name="Al-Bassam M.M."/>
            <person name="Zengler K."/>
        </authorList>
    </citation>
    <scope>NUCLEOTIDE SEQUENCE</scope>
</reference>
<dbReference type="GO" id="GO:0016491">
    <property type="term" value="F:oxidoreductase activity"/>
    <property type="evidence" value="ECO:0007669"/>
    <property type="project" value="UniProtKB-KW"/>
</dbReference>
<dbReference type="Gene3D" id="2.160.20.60">
    <property type="entry name" value="Glutamate synthase, alpha subunit, C-terminal domain"/>
    <property type="match status" value="2"/>
</dbReference>
<dbReference type="AlphaFoldDB" id="A0A0W8F7F7"/>
<protein>
    <submittedName>
        <fullName evidence="1">Formylmethanofuran dehydrogenase (Tungsten) subunit c</fullName>
        <ecNumber evidence="1">1.2.99.5</ecNumber>
    </submittedName>
</protein>
<dbReference type="SUPFAM" id="SSF69336">
    <property type="entry name" value="Alpha subunit of glutamate synthase, C-terminal domain"/>
    <property type="match status" value="1"/>
</dbReference>
<comment type="caution">
    <text evidence="1">The sequence shown here is derived from an EMBL/GenBank/DDBJ whole genome shotgun (WGS) entry which is preliminary data.</text>
</comment>
<evidence type="ECO:0000313" key="1">
    <source>
        <dbReference type="EMBL" id="KUG16824.1"/>
    </source>
</evidence>
<dbReference type="EMBL" id="LNQE01001478">
    <property type="protein sequence ID" value="KUG16824.1"/>
    <property type="molecule type" value="Genomic_DNA"/>
</dbReference>
<proteinExistence type="predicted"/>
<dbReference type="PANTHER" id="PTHR39673">
    <property type="entry name" value="TUNGSTEN FORMYLMETHANOFURAN DEHYDROGENASE, SUBUNIT C (FWDC)"/>
    <property type="match status" value="1"/>
</dbReference>
<dbReference type="InterPro" id="IPR036485">
    <property type="entry name" value="Glu_synth_asu_C_sf"/>
</dbReference>
<gene>
    <name evidence="1" type="ORF">ASZ90_013455</name>
</gene>
<name>A0A0W8F7F7_9ZZZZ</name>